<dbReference type="Proteomes" id="UP001472866">
    <property type="component" value="Chromosome 09"/>
</dbReference>
<feature type="region of interest" description="Disordered" evidence="2">
    <location>
        <begin position="64"/>
        <end position="95"/>
    </location>
</feature>
<gene>
    <name evidence="3" type="ORF">HKI87_09g56370</name>
</gene>
<feature type="coiled-coil region" evidence="1">
    <location>
        <begin position="215"/>
        <end position="249"/>
    </location>
</feature>
<keyword evidence="1" id="KW-0175">Coiled coil</keyword>
<evidence type="ECO:0000256" key="1">
    <source>
        <dbReference type="SAM" id="Coils"/>
    </source>
</evidence>
<evidence type="ECO:0000313" key="4">
    <source>
        <dbReference type="Proteomes" id="UP001472866"/>
    </source>
</evidence>
<evidence type="ECO:0000256" key="2">
    <source>
        <dbReference type="SAM" id="MobiDB-lite"/>
    </source>
</evidence>
<feature type="compositionally biased region" description="Acidic residues" evidence="2">
    <location>
        <begin position="365"/>
        <end position="375"/>
    </location>
</feature>
<name>A0AAX4PD53_9CHLO</name>
<organism evidence="3 4">
    <name type="scientific">Chloropicon roscoffensis</name>
    <dbReference type="NCBI Taxonomy" id="1461544"/>
    <lineage>
        <taxon>Eukaryota</taxon>
        <taxon>Viridiplantae</taxon>
        <taxon>Chlorophyta</taxon>
        <taxon>Chloropicophyceae</taxon>
        <taxon>Chloropicales</taxon>
        <taxon>Chloropicaceae</taxon>
        <taxon>Chloropicon</taxon>
    </lineage>
</organism>
<protein>
    <submittedName>
        <fullName evidence="3">Uncharacterized protein</fullName>
    </submittedName>
</protein>
<evidence type="ECO:0000313" key="3">
    <source>
        <dbReference type="EMBL" id="WZN64083.1"/>
    </source>
</evidence>
<keyword evidence="4" id="KW-1185">Reference proteome</keyword>
<dbReference type="AlphaFoldDB" id="A0AAX4PD53"/>
<proteinExistence type="predicted"/>
<feature type="region of interest" description="Disordered" evidence="2">
    <location>
        <begin position="1"/>
        <end position="52"/>
    </location>
</feature>
<sequence>MSSPTVVMSERTKRSADHRGVLDPEFSFSSPAARQQGGKAGAGTSRHDPDVLQSVQRELLMLRHHLSPSKVEQAAVSRSRSRSSPNKPASPKRPQVLFGNVLEHNGREQKIVLQPRSPDLSGEVVSAEDVRQFVGNIATLLTSTDPSLSLGTDLRSKLSTTDFAKKSVLATMQETTLAVREMCRLFCKQRVQLAETVAKRAHLDAALAGASLLTKEGVALELERERQRSHALEQELARARARELELEGEVQLAAMGAELGASADVAASGIAVGSSSHPRVTLETLLEAQASQSKQLTEVLEAVRTNQRDIANLKTKESDVRQAAATARRRSRAASVSAAERPPAPARRSSKMERLRQAATASTDSEQDSFDDDDSDGGRAGEEGESVSPAAGGKGGLGFADVVNAARGQASSSSWGKIKGKMPMIRRRHGIHQSISLPQGQAISENVVKKKSLRGGLNLFGDSDENVGELDARQQKMRQVPRHMSEMSVEFDNHGY</sequence>
<feature type="compositionally biased region" description="Basic and acidic residues" evidence="2">
    <location>
        <begin position="10"/>
        <end position="22"/>
    </location>
</feature>
<feature type="region of interest" description="Disordered" evidence="2">
    <location>
        <begin position="313"/>
        <end position="394"/>
    </location>
</feature>
<reference evidence="3 4" key="1">
    <citation type="submission" date="2024-03" db="EMBL/GenBank/DDBJ databases">
        <title>Complete genome sequence of the green alga Chloropicon roscoffensis RCC1871.</title>
        <authorList>
            <person name="Lemieux C."/>
            <person name="Pombert J.-F."/>
            <person name="Otis C."/>
            <person name="Turmel M."/>
        </authorList>
    </citation>
    <scope>NUCLEOTIDE SEQUENCE [LARGE SCALE GENOMIC DNA]</scope>
    <source>
        <strain evidence="3 4">RCC1871</strain>
    </source>
</reference>
<accession>A0AAX4PD53</accession>
<feature type="compositionally biased region" description="Low complexity" evidence="2">
    <location>
        <begin position="82"/>
        <end position="94"/>
    </location>
</feature>
<dbReference type="EMBL" id="CP151509">
    <property type="protein sequence ID" value="WZN64083.1"/>
    <property type="molecule type" value="Genomic_DNA"/>
</dbReference>